<proteinExistence type="predicted"/>
<sequence length="98" mass="11543">MITANQPALSARFSHTSRTHTHTHTHLKTAMYMLLRGFQHSGWSHKETLIQVMDRKRLLCFLSALHFSSILYFSRDCLFSFHLTCFSFLSSYQIRHSH</sequence>
<comment type="caution">
    <text evidence="1">The sequence shown here is derived from an EMBL/GenBank/DDBJ whole genome shotgun (WGS) entry which is preliminary data.</text>
</comment>
<reference evidence="1 2" key="1">
    <citation type="journal article" date="2019" name="Sci. Data">
        <title>Hybrid genome assembly and annotation of Danionella translucida.</title>
        <authorList>
            <person name="Kadobianskyi M."/>
            <person name="Schulze L."/>
            <person name="Schuelke M."/>
            <person name="Judkewitz B."/>
        </authorList>
    </citation>
    <scope>NUCLEOTIDE SEQUENCE [LARGE SCALE GENOMIC DNA]</scope>
    <source>
        <strain evidence="1 2">Bolton</strain>
    </source>
</reference>
<name>A0A553QXL1_9TELE</name>
<dbReference type="EMBL" id="SRMA01025436">
    <property type="protein sequence ID" value="TRY94556.1"/>
    <property type="molecule type" value="Genomic_DNA"/>
</dbReference>
<gene>
    <name evidence="1" type="ORF">DNTS_024375</name>
</gene>
<accession>A0A553QXL1</accession>
<evidence type="ECO:0000313" key="1">
    <source>
        <dbReference type="EMBL" id="TRY94556.1"/>
    </source>
</evidence>
<evidence type="ECO:0000313" key="2">
    <source>
        <dbReference type="Proteomes" id="UP000316079"/>
    </source>
</evidence>
<dbReference type="AlphaFoldDB" id="A0A553QXL1"/>
<dbReference type="Proteomes" id="UP000316079">
    <property type="component" value="Unassembled WGS sequence"/>
</dbReference>
<keyword evidence="2" id="KW-1185">Reference proteome</keyword>
<protein>
    <submittedName>
        <fullName evidence="1">Uncharacterized protein</fullName>
    </submittedName>
</protein>
<organism evidence="1 2">
    <name type="scientific">Danionella cerebrum</name>
    <dbReference type="NCBI Taxonomy" id="2873325"/>
    <lineage>
        <taxon>Eukaryota</taxon>
        <taxon>Metazoa</taxon>
        <taxon>Chordata</taxon>
        <taxon>Craniata</taxon>
        <taxon>Vertebrata</taxon>
        <taxon>Euteleostomi</taxon>
        <taxon>Actinopterygii</taxon>
        <taxon>Neopterygii</taxon>
        <taxon>Teleostei</taxon>
        <taxon>Ostariophysi</taxon>
        <taxon>Cypriniformes</taxon>
        <taxon>Danionidae</taxon>
        <taxon>Danioninae</taxon>
        <taxon>Danionella</taxon>
    </lineage>
</organism>